<feature type="compositionally biased region" description="Gly residues" evidence="1">
    <location>
        <begin position="37"/>
        <end position="64"/>
    </location>
</feature>
<keyword evidence="3" id="KW-1185">Reference proteome</keyword>
<dbReference type="AlphaFoldDB" id="A0AAV2JA66"/>
<feature type="compositionally biased region" description="Basic and acidic residues" evidence="1">
    <location>
        <begin position="77"/>
        <end position="88"/>
    </location>
</feature>
<reference evidence="2 3" key="1">
    <citation type="submission" date="2024-04" db="EMBL/GenBank/DDBJ databases">
        <authorList>
            <person name="Waldvogel A.-M."/>
            <person name="Schoenle A."/>
        </authorList>
    </citation>
    <scope>NUCLEOTIDE SEQUENCE [LARGE SCALE GENOMIC DNA]</scope>
</reference>
<accession>A0AAV2JA66</accession>
<sequence length="99" mass="9983">MKCLWDVPTQRPMCVPLFTQQASALTPTRHSEDQAGAEGGGRAEGGAGGGAEGGAGGGAEGGAGVQLQPPLSVSHSHRPEGPVYDRCEAQSMTAVRPSL</sequence>
<dbReference type="Proteomes" id="UP001497482">
    <property type="component" value="Chromosome 10"/>
</dbReference>
<evidence type="ECO:0000313" key="2">
    <source>
        <dbReference type="EMBL" id="CAL1572044.1"/>
    </source>
</evidence>
<evidence type="ECO:0000256" key="1">
    <source>
        <dbReference type="SAM" id="MobiDB-lite"/>
    </source>
</evidence>
<gene>
    <name evidence="2" type="ORF">KC01_LOCUS4093</name>
</gene>
<name>A0AAV2JA66_KNICA</name>
<evidence type="ECO:0000313" key="3">
    <source>
        <dbReference type="Proteomes" id="UP001497482"/>
    </source>
</evidence>
<protein>
    <submittedName>
        <fullName evidence="2">Uncharacterized protein</fullName>
    </submittedName>
</protein>
<dbReference type="EMBL" id="OZ035832">
    <property type="protein sequence ID" value="CAL1572044.1"/>
    <property type="molecule type" value="Genomic_DNA"/>
</dbReference>
<feature type="region of interest" description="Disordered" evidence="1">
    <location>
        <begin position="22"/>
        <end position="99"/>
    </location>
</feature>
<proteinExistence type="predicted"/>
<organism evidence="2 3">
    <name type="scientific">Knipowitschia caucasica</name>
    <name type="common">Caucasian dwarf goby</name>
    <name type="synonym">Pomatoschistus caucasicus</name>
    <dbReference type="NCBI Taxonomy" id="637954"/>
    <lineage>
        <taxon>Eukaryota</taxon>
        <taxon>Metazoa</taxon>
        <taxon>Chordata</taxon>
        <taxon>Craniata</taxon>
        <taxon>Vertebrata</taxon>
        <taxon>Euteleostomi</taxon>
        <taxon>Actinopterygii</taxon>
        <taxon>Neopterygii</taxon>
        <taxon>Teleostei</taxon>
        <taxon>Neoteleostei</taxon>
        <taxon>Acanthomorphata</taxon>
        <taxon>Gobiaria</taxon>
        <taxon>Gobiiformes</taxon>
        <taxon>Gobioidei</taxon>
        <taxon>Gobiidae</taxon>
        <taxon>Gobiinae</taxon>
        <taxon>Knipowitschia</taxon>
    </lineage>
</organism>